<evidence type="ECO:0000313" key="6">
    <source>
        <dbReference type="Proteomes" id="UP000188342"/>
    </source>
</evidence>
<dbReference type="PANTHER" id="PTHR33392:SF6">
    <property type="entry name" value="POLYISOPRENYL-TEICHOIC ACID--PEPTIDOGLYCAN TEICHOIC ACID TRANSFERASE TAGU"/>
    <property type="match status" value="1"/>
</dbReference>
<evidence type="ECO:0000256" key="3">
    <source>
        <dbReference type="SAM" id="Phobius"/>
    </source>
</evidence>
<keyword evidence="3" id="KW-0472">Membrane</keyword>
<sequence length="442" mass="47735">MDPRHDSRRQQDLDWLYGSERPSIDQTRVMDKTELEELEHRRTKAAQSAAATGAQAAQAANPPQRVVHSEADVPPRPSTRSRRDMATEEPRREPSRPVAPPPPPQPPRTRPTAPPAARPPAGRPRGRRNWARLVGIALLAWLVWLVAVPMVALTMANKVQEQPSGDRPAKQPGTTTLLVGSDAREDLSAEEQAKLGTGTETGKRTDTMMLLYTPDSGRPVLVSLPRDSYVSIPGYGHNKLNAAYSLGGPQLLVKTVEQDTGLRVDNYMEVGFDGFSKVVDAVGGVKMCLESPMVDKDSHTNLPAGCQKLSGTNALGYVRMRKADPTGDLGRMKRQRAMMGAIVKKSMSPMTFINPVRYWRLNMAVSGAVLRGEDTGITDLASAGNSIRKISGGDGLQLAVPLANANATTAAGSSILWDDEAAADMFGQMARGDTSGLDKYAK</sequence>
<dbReference type="NCBIfam" id="TIGR00350">
    <property type="entry name" value="lytR_cpsA_psr"/>
    <property type="match status" value="1"/>
</dbReference>
<dbReference type="Gene3D" id="3.40.630.190">
    <property type="entry name" value="LCP protein"/>
    <property type="match status" value="1"/>
</dbReference>
<dbReference type="InterPro" id="IPR050922">
    <property type="entry name" value="LytR/CpsA/Psr_CW_biosynth"/>
</dbReference>
<keyword evidence="3" id="KW-0812">Transmembrane</keyword>
<organism evidence="5 6">
    <name type="scientific">Luteococcus japonicus LSP_Lj1</name>
    <dbReference type="NCBI Taxonomy" id="1255658"/>
    <lineage>
        <taxon>Bacteria</taxon>
        <taxon>Bacillati</taxon>
        <taxon>Actinomycetota</taxon>
        <taxon>Actinomycetes</taxon>
        <taxon>Propionibacteriales</taxon>
        <taxon>Propionibacteriaceae</taxon>
        <taxon>Luteococcus</taxon>
    </lineage>
</organism>
<dbReference type="InterPro" id="IPR004474">
    <property type="entry name" value="LytR_CpsA_psr"/>
</dbReference>
<feature type="region of interest" description="Disordered" evidence="2">
    <location>
        <begin position="1"/>
        <end position="126"/>
    </location>
</feature>
<dbReference type="AlphaFoldDB" id="A0A1R4JBM8"/>
<name>A0A1R4JBM8_9ACTN</name>
<feature type="compositionally biased region" description="Basic and acidic residues" evidence="2">
    <location>
        <begin position="182"/>
        <end position="193"/>
    </location>
</feature>
<accession>A0A1R4JBM8</accession>
<dbReference type="STRING" id="1255658.FM114_06680"/>
<dbReference type="EMBL" id="FUKQ01000025">
    <property type="protein sequence ID" value="SJN29520.1"/>
    <property type="molecule type" value="Genomic_DNA"/>
</dbReference>
<dbReference type="Pfam" id="PF03816">
    <property type="entry name" value="LytR_cpsA_psr"/>
    <property type="match status" value="1"/>
</dbReference>
<evidence type="ECO:0000259" key="4">
    <source>
        <dbReference type="Pfam" id="PF03816"/>
    </source>
</evidence>
<feature type="compositionally biased region" description="Pro residues" evidence="2">
    <location>
        <begin position="97"/>
        <end position="122"/>
    </location>
</feature>
<feature type="transmembrane region" description="Helical" evidence="3">
    <location>
        <begin position="133"/>
        <end position="156"/>
    </location>
</feature>
<proteinExistence type="inferred from homology"/>
<evidence type="ECO:0000256" key="2">
    <source>
        <dbReference type="SAM" id="MobiDB-lite"/>
    </source>
</evidence>
<protein>
    <submittedName>
        <fullName evidence="5">Cell envelope-associated transcriptional attenuator LytR-CpsA-Psr, subfamily A1 (As in PMID19099556)</fullName>
    </submittedName>
</protein>
<dbReference type="PANTHER" id="PTHR33392">
    <property type="entry name" value="POLYISOPRENYL-TEICHOIC ACID--PEPTIDOGLYCAN TEICHOIC ACID TRANSFERASE TAGU"/>
    <property type="match status" value="1"/>
</dbReference>
<feature type="compositionally biased region" description="Low complexity" evidence="2">
    <location>
        <begin position="45"/>
        <end position="60"/>
    </location>
</feature>
<keyword evidence="6" id="KW-1185">Reference proteome</keyword>
<reference evidence="5 6" key="1">
    <citation type="submission" date="2017-02" db="EMBL/GenBank/DDBJ databases">
        <authorList>
            <person name="Peterson S.W."/>
        </authorList>
    </citation>
    <scope>NUCLEOTIDE SEQUENCE [LARGE SCALE GENOMIC DNA]</scope>
    <source>
        <strain evidence="5 6">LSP_Lj1</strain>
    </source>
</reference>
<feature type="compositionally biased region" description="Basic and acidic residues" evidence="2">
    <location>
        <begin position="28"/>
        <end position="40"/>
    </location>
</feature>
<feature type="compositionally biased region" description="Basic and acidic residues" evidence="2">
    <location>
        <begin position="1"/>
        <end position="12"/>
    </location>
</feature>
<evidence type="ECO:0000256" key="1">
    <source>
        <dbReference type="ARBA" id="ARBA00006068"/>
    </source>
</evidence>
<feature type="compositionally biased region" description="Basic and acidic residues" evidence="2">
    <location>
        <begin position="81"/>
        <end position="95"/>
    </location>
</feature>
<dbReference type="Proteomes" id="UP000188342">
    <property type="component" value="Unassembled WGS sequence"/>
</dbReference>
<keyword evidence="3" id="KW-1133">Transmembrane helix</keyword>
<comment type="similarity">
    <text evidence="1">Belongs to the LytR/CpsA/Psr (LCP) family.</text>
</comment>
<dbReference type="RefSeq" id="WP_256763018.1">
    <property type="nucleotide sequence ID" value="NZ_FUKQ01000025.1"/>
</dbReference>
<feature type="domain" description="Cell envelope-related transcriptional attenuator" evidence="4">
    <location>
        <begin position="204"/>
        <end position="346"/>
    </location>
</feature>
<feature type="region of interest" description="Disordered" evidence="2">
    <location>
        <begin position="181"/>
        <end position="202"/>
    </location>
</feature>
<evidence type="ECO:0000313" key="5">
    <source>
        <dbReference type="EMBL" id="SJN29520.1"/>
    </source>
</evidence>
<gene>
    <name evidence="5" type="ORF">FM114_06680</name>
</gene>